<evidence type="ECO:0000256" key="1">
    <source>
        <dbReference type="SAM" id="MobiDB-lite"/>
    </source>
</evidence>
<dbReference type="Proteomes" id="UP000824120">
    <property type="component" value="Chromosome 7"/>
</dbReference>
<evidence type="ECO:0000313" key="2">
    <source>
        <dbReference type="EMBL" id="KAG5597670.1"/>
    </source>
</evidence>
<gene>
    <name evidence="2" type="ORF">H5410_038902</name>
</gene>
<proteinExistence type="predicted"/>
<feature type="compositionally biased region" description="Basic and acidic residues" evidence="1">
    <location>
        <begin position="65"/>
        <end position="75"/>
    </location>
</feature>
<comment type="caution">
    <text evidence="2">The sequence shown here is derived from an EMBL/GenBank/DDBJ whole genome shotgun (WGS) entry which is preliminary data.</text>
</comment>
<reference evidence="2 3" key="1">
    <citation type="submission" date="2020-09" db="EMBL/GenBank/DDBJ databases">
        <title>De no assembly of potato wild relative species, Solanum commersonii.</title>
        <authorList>
            <person name="Cho K."/>
        </authorList>
    </citation>
    <scope>NUCLEOTIDE SEQUENCE [LARGE SCALE GENOMIC DNA]</scope>
    <source>
        <strain evidence="2">LZ3.2</strain>
        <tissue evidence="2">Leaf</tissue>
    </source>
</reference>
<sequence length="75" mass="8356">MEAVKVGGSSHNNLNKFLESLWDISTSDSTRETTLTTLLFTLVMAKTRGGIVKHSITKPSKNKKRKDEPVSRLKP</sequence>
<dbReference type="EMBL" id="JACXVP010000007">
    <property type="protein sequence ID" value="KAG5597670.1"/>
    <property type="molecule type" value="Genomic_DNA"/>
</dbReference>
<keyword evidence="3" id="KW-1185">Reference proteome</keyword>
<dbReference type="AlphaFoldDB" id="A0A9J5YF70"/>
<feature type="region of interest" description="Disordered" evidence="1">
    <location>
        <begin position="52"/>
        <end position="75"/>
    </location>
</feature>
<protein>
    <submittedName>
        <fullName evidence="2">Uncharacterized protein</fullName>
    </submittedName>
</protein>
<organism evidence="2 3">
    <name type="scientific">Solanum commersonii</name>
    <name type="common">Commerson's wild potato</name>
    <name type="synonym">Commerson's nightshade</name>
    <dbReference type="NCBI Taxonomy" id="4109"/>
    <lineage>
        <taxon>Eukaryota</taxon>
        <taxon>Viridiplantae</taxon>
        <taxon>Streptophyta</taxon>
        <taxon>Embryophyta</taxon>
        <taxon>Tracheophyta</taxon>
        <taxon>Spermatophyta</taxon>
        <taxon>Magnoliopsida</taxon>
        <taxon>eudicotyledons</taxon>
        <taxon>Gunneridae</taxon>
        <taxon>Pentapetalae</taxon>
        <taxon>asterids</taxon>
        <taxon>lamiids</taxon>
        <taxon>Solanales</taxon>
        <taxon>Solanaceae</taxon>
        <taxon>Solanoideae</taxon>
        <taxon>Solaneae</taxon>
        <taxon>Solanum</taxon>
    </lineage>
</organism>
<name>A0A9J5YF70_SOLCO</name>
<evidence type="ECO:0000313" key="3">
    <source>
        <dbReference type="Proteomes" id="UP000824120"/>
    </source>
</evidence>
<accession>A0A9J5YF70</accession>